<keyword evidence="1" id="KW-0614">Plasmid</keyword>
<proteinExistence type="predicted"/>
<reference evidence="1" key="1">
    <citation type="submission" date="2019-08" db="EMBL/GenBank/DDBJ databases">
        <authorList>
            <person name="Zhou D."/>
            <person name="Chen F."/>
        </authorList>
    </citation>
    <scope>NUCLEOTIDE SEQUENCE</scope>
    <source>
        <strain evidence="1">150716811</strain>
        <plasmid evidence="1">p716811-VIM</plasmid>
    </source>
</reference>
<name>A0A6B7PYH5_PSEPU</name>
<sequence>MKTQEQLRYYEAAIIAAPRRILAGDAGWKKDITRDAGVYVIWKGKSPVYVGETSALRARMRDLTNVKNHSFAKKTCALFGLCTSDKKGLVSTYSSNYEVSFCAVPFGRKEVEEYLILRWRSTLSNKETARLLAGHQYSWFVAAPTFETDGSITADIQGVPGSQAQVLDIELAEAL</sequence>
<dbReference type="RefSeq" id="WP_060514672.1">
    <property type="nucleotide sequence ID" value="NZ_JALKHN010000002.1"/>
</dbReference>
<dbReference type="EMBL" id="MN310372">
    <property type="protein sequence ID" value="QFX76648.1"/>
    <property type="molecule type" value="Genomic_DNA"/>
</dbReference>
<dbReference type="AlphaFoldDB" id="A0A6B7PYH5"/>
<evidence type="ECO:0000313" key="1">
    <source>
        <dbReference type="EMBL" id="QFX76648.1"/>
    </source>
</evidence>
<organism evidence="1">
    <name type="scientific">Pseudomonas putida</name>
    <name type="common">Arthrobacter siderocapsulatus</name>
    <dbReference type="NCBI Taxonomy" id="303"/>
    <lineage>
        <taxon>Bacteria</taxon>
        <taxon>Pseudomonadati</taxon>
        <taxon>Pseudomonadota</taxon>
        <taxon>Gammaproteobacteria</taxon>
        <taxon>Pseudomonadales</taxon>
        <taxon>Pseudomonadaceae</taxon>
        <taxon>Pseudomonas</taxon>
    </lineage>
</organism>
<geneLocation type="plasmid" evidence="1">
    <name>p716811-VIM</name>
</geneLocation>
<protein>
    <submittedName>
        <fullName evidence="1">Uncharacterized protein</fullName>
    </submittedName>
</protein>
<accession>A0A6B7PYH5</accession>